<name>A3ZWF6_9BACT</name>
<dbReference type="SUPFAM" id="SSF49478">
    <property type="entry name" value="Cna protein B-type domain"/>
    <property type="match status" value="1"/>
</dbReference>
<protein>
    <recommendedName>
        <fullName evidence="4">Lipoprotein</fullName>
    </recommendedName>
</protein>
<evidence type="ECO:0000313" key="3">
    <source>
        <dbReference type="Proteomes" id="UP000004358"/>
    </source>
</evidence>
<dbReference type="InterPro" id="IPR013783">
    <property type="entry name" value="Ig-like_fold"/>
</dbReference>
<evidence type="ECO:0000256" key="1">
    <source>
        <dbReference type="SAM" id="SignalP"/>
    </source>
</evidence>
<proteinExistence type="predicted"/>
<organism evidence="2 3">
    <name type="scientific">Blastopirellula marina DSM 3645</name>
    <dbReference type="NCBI Taxonomy" id="314230"/>
    <lineage>
        <taxon>Bacteria</taxon>
        <taxon>Pseudomonadati</taxon>
        <taxon>Planctomycetota</taxon>
        <taxon>Planctomycetia</taxon>
        <taxon>Pirellulales</taxon>
        <taxon>Pirellulaceae</taxon>
        <taxon>Blastopirellula</taxon>
    </lineage>
</organism>
<dbReference type="PROSITE" id="PS51257">
    <property type="entry name" value="PROKAR_LIPOPROTEIN"/>
    <property type="match status" value="1"/>
</dbReference>
<feature type="chain" id="PRO_5002664965" description="Lipoprotein" evidence="1">
    <location>
        <begin position="20"/>
        <end position="124"/>
    </location>
</feature>
<dbReference type="EMBL" id="AANZ01000015">
    <property type="protein sequence ID" value="EAQ79184.1"/>
    <property type="molecule type" value="Genomic_DNA"/>
</dbReference>
<dbReference type="AlphaFoldDB" id="A3ZWF6"/>
<accession>A3ZWF6</accession>
<dbReference type="Proteomes" id="UP000004358">
    <property type="component" value="Unassembled WGS sequence"/>
</dbReference>
<dbReference type="OrthoDB" id="268029at2"/>
<dbReference type="HOGENOM" id="CLU_1999490_0_0_0"/>
<comment type="caution">
    <text evidence="2">The sequence shown here is derived from an EMBL/GenBank/DDBJ whole genome shotgun (WGS) entry which is preliminary data.</text>
</comment>
<dbReference type="Pfam" id="PF13620">
    <property type="entry name" value="CarboxypepD_reg"/>
    <property type="match status" value="1"/>
</dbReference>
<feature type="signal peptide" evidence="1">
    <location>
        <begin position="1"/>
        <end position="19"/>
    </location>
</feature>
<dbReference type="eggNOG" id="ENOG502ZFPX">
    <property type="taxonomic scope" value="Bacteria"/>
</dbReference>
<reference evidence="2 3" key="1">
    <citation type="submission" date="2006-02" db="EMBL/GenBank/DDBJ databases">
        <authorList>
            <person name="Amann R."/>
            <person name="Ferriera S."/>
            <person name="Johnson J."/>
            <person name="Kravitz S."/>
            <person name="Halpern A."/>
            <person name="Remington K."/>
            <person name="Beeson K."/>
            <person name="Tran B."/>
            <person name="Rogers Y.-H."/>
            <person name="Friedman R."/>
            <person name="Venter J.C."/>
        </authorList>
    </citation>
    <scope>NUCLEOTIDE SEQUENCE [LARGE SCALE GENOMIC DNA]</scope>
    <source>
        <strain evidence="2 3">DSM 3645</strain>
    </source>
</reference>
<evidence type="ECO:0008006" key="4">
    <source>
        <dbReference type="Google" id="ProtNLM"/>
    </source>
</evidence>
<dbReference type="Gene3D" id="2.60.40.10">
    <property type="entry name" value="Immunoglobulins"/>
    <property type="match status" value="1"/>
</dbReference>
<sequence>MNNRCIGLTAIFLALFAGACSQQIDPGNFLTISGKITMNGKPCKEAEVTFHSPDTKTLGRAVTDSTGQFTINEILPGEYTVSVLRMSMDGLGIAPEFEKFASRDSPLHAVVSEQQTTFEFAIDM</sequence>
<keyword evidence="1" id="KW-0732">Signal</keyword>
<gene>
    <name evidence="2" type="ORF">DSM3645_26214</name>
</gene>
<dbReference type="RefSeq" id="WP_002653137.1">
    <property type="nucleotide sequence ID" value="NZ_CH672376.1"/>
</dbReference>
<evidence type="ECO:0000313" key="2">
    <source>
        <dbReference type="EMBL" id="EAQ79184.1"/>
    </source>
</evidence>